<evidence type="ECO:0000256" key="10">
    <source>
        <dbReference type="ARBA" id="ARBA00023239"/>
    </source>
</evidence>
<keyword evidence="13" id="KW-1185">Reference proteome</keyword>
<dbReference type="AlphaFoldDB" id="A0A0R3RVS1"/>
<dbReference type="InterPro" id="IPR039787">
    <property type="entry name" value="ENDOU"/>
</dbReference>
<evidence type="ECO:0000256" key="9">
    <source>
        <dbReference type="ARBA" id="ARBA00023211"/>
    </source>
</evidence>
<comment type="subunit">
    <text evidence="3 11">Monomer.</text>
</comment>
<dbReference type="InterPro" id="IPR037227">
    <property type="entry name" value="EndoU-like"/>
</dbReference>
<dbReference type="Proteomes" id="UP000050640">
    <property type="component" value="Unplaced"/>
</dbReference>
<keyword evidence="11" id="KW-0732">Signal</keyword>
<evidence type="ECO:0000313" key="13">
    <source>
        <dbReference type="Proteomes" id="UP000050640"/>
    </source>
</evidence>
<keyword evidence="9 11" id="KW-0464">Manganese</keyword>
<evidence type="ECO:0000313" key="14">
    <source>
        <dbReference type="WBParaSite" id="EEL_0000622101-mRNA-1"/>
    </source>
</evidence>
<dbReference type="Pfam" id="PF09412">
    <property type="entry name" value="XendoU"/>
    <property type="match status" value="2"/>
</dbReference>
<evidence type="ECO:0000259" key="12">
    <source>
        <dbReference type="PROSITE" id="PS51959"/>
    </source>
</evidence>
<evidence type="ECO:0000256" key="11">
    <source>
        <dbReference type="RuleBase" id="RU367085"/>
    </source>
</evidence>
<dbReference type="WBParaSite" id="EEL_0000622101-mRNA-1">
    <property type="protein sequence ID" value="EEL_0000622101-mRNA-1"/>
    <property type="gene ID" value="EEL_0000622101"/>
</dbReference>
<comment type="cofactor">
    <cofactor evidence="1 11">
        <name>Mn(2+)</name>
        <dbReference type="ChEBI" id="CHEBI:29035"/>
    </cofactor>
</comment>
<dbReference type="GO" id="GO:0046872">
    <property type="term" value="F:metal ion binding"/>
    <property type="evidence" value="ECO:0007669"/>
    <property type="project" value="UniProtKB-UniRule"/>
</dbReference>
<evidence type="ECO:0000256" key="8">
    <source>
        <dbReference type="ARBA" id="ARBA00022884"/>
    </source>
</evidence>
<dbReference type="STRING" id="1147741.A0A0R3RVS1"/>
<dbReference type="PANTHER" id="PTHR12439">
    <property type="entry name" value="PLACENTAL PROTEIN 11-RELATED"/>
    <property type="match status" value="1"/>
</dbReference>
<reference evidence="14" key="1">
    <citation type="submission" date="2017-02" db="UniProtKB">
        <authorList>
            <consortium name="WormBaseParasite"/>
        </authorList>
    </citation>
    <scope>IDENTIFICATION</scope>
</reference>
<evidence type="ECO:0000256" key="2">
    <source>
        <dbReference type="ARBA" id="ARBA00010168"/>
    </source>
</evidence>
<feature type="chain" id="PRO_5026377863" evidence="11">
    <location>
        <begin position="23"/>
        <end position="344"/>
    </location>
</feature>
<keyword evidence="6 11" id="KW-0255">Endonuclease</keyword>
<evidence type="ECO:0000256" key="1">
    <source>
        <dbReference type="ARBA" id="ARBA00001936"/>
    </source>
</evidence>
<keyword evidence="7 11" id="KW-0378">Hydrolase</keyword>
<dbReference type="SUPFAM" id="SSF142877">
    <property type="entry name" value="EndoU-like"/>
    <property type="match status" value="2"/>
</dbReference>
<proteinExistence type="inferred from homology"/>
<dbReference type="PANTHER" id="PTHR12439:SF11">
    <property type="entry name" value="URIDYLATE-SPECIFIC ENDORIBONUCLEASE"/>
    <property type="match status" value="1"/>
</dbReference>
<sequence length="344" mass="40485">MGFTAWYLSLLYLIAISPDVFNGSNEFQENMVRDSEIVNLVNQFRQQDINKADDGQIILDYQKHTTTHDSTDNAERRLFKSVDAALLEKDTYKKWIALINEFEPEVGIEEKNTPQKKKAIDDFLDAIFKTTIWKNLFQAKFAYYAKKEKNCKTLFKFSNKYFNMKNNGTTITAILLQGHPYATDLKIFRAWIRQLWFGRYSRKFRFIDSSGFEHVFVGELKNDEVNGMHSWLRFYLLERNASQQFDYHGYTVKRANFMAAVKFSWRNHLKRSTSIFIGTSPEFDMALYTLCFLTRQSRNTCKFEVDGCPFFITSYNFKQQGKNFIGTIYPVSGPFTDKCRYHNS</sequence>
<feature type="signal peptide" evidence="11">
    <location>
        <begin position="1"/>
        <end position="22"/>
    </location>
</feature>
<keyword evidence="8 11" id="KW-0694">RNA-binding</keyword>
<accession>A0A0R3RVS1</accession>
<feature type="domain" description="EndoU" evidence="12">
    <location>
        <begin position="33"/>
        <end position="334"/>
    </location>
</feature>
<dbReference type="CDD" id="cd21159">
    <property type="entry name" value="XendoU"/>
    <property type="match status" value="1"/>
</dbReference>
<organism evidence="13 14">
    <name type="scientific">Elaeophora elaphi</name>
    <dbReference type="NCBI Taxonomy" id="1147741"/>
    <lineage>
        <taxon>Eukaryota</taxon>
        <taxon>Metazoa</taxon>
        <taxon>Ecdysozoa</taxon>
        <taxon>Nematoda</taxon>
        <taxon>Chromadorea</taxon>
        <taxon>Rhabditida</taxon>
        <taxon>Spirurina</taxon>
        <taxon>Spiruromorpha</taxon>
        <taxon>Filarioidea</taxon>
        <taxon>Onchocercidae</taxon>
        <taxon>Elaeophora</taxon>
    </lineage>
</organism>
<evidence type="ECO:0000256" key="7">
    <source>
        <dbReference type="ARBA" id="ARBA00022801"/>
    </source>
</evidence>
<keyword evidence="10" id="KW-0456">Lyase</keyword>
<protein>
    <submittedName>
        <fullName evidence="14">Endoribonuclease</fullName>
    </submittedName>
</protein>
<dbReference type="GO" id="GO:0016829">
    <property type="term" value="F:lyase activity"/>
    <property type="evidence" value="ECO:0007669"/>
    <property type="project" value="UniProtKB-KW"/>
</dbReference>
<dbReference type="InterPro" id="IPR018998">
    <property type="entry name" value="EndoU_C"/>
</dbReference>
<evidence type="ECO:0000256" key="4">
    <source>
        <dbReference type="ARBA" id="ARBA00022722"/>
    </source>
</evidence>
<keyword evidence="4 11" id="KW-0540">Nuclease</keyword>
<dbReference type="GO" id="GO:0004521">
    <property type="term" value="F:RNA endonuclease activity"/>
    <property type="evidence" value="ECO:0007669"/>
    <property type="project" value="UniProtKB-UniRule"/>
</dbReference>
<evidence type="ECO:0000256" key="5">
    <source>
        <dbReference type="ARBA" id="ARBA00022723"/>
    </source>
</evidence>
<dbReference type="PROSITE" id="PS51959">
    <property type="entry name" value="ENDOU"/>
    <property type="match status" value="1"/>
</dbReference>
<dbReference type="GO" id="GO:0003723">
    <property type="term" value="F:RNA binding"/>
    <property type="evidence" value="ECO:0007669"/>
    <property type="project" value="UniProtKB-UniRule"/>
</dbReference>
<comment type="similarity">
    <text evidence="2 11">Belongs to the ENDOU family.</text>
</comment>
<name>A0A0R3RVS1_9BILA</name>
<evidence type="ECO:0000256" key="6">
    <source>
        <dbReference type="ARBA" id="ARBA00022759"/>
    </source>
</evidence>
<keyword evidence="5 11" id="KW-0479">Metal-binding</keyword>
<dbReference type="GO" id="GO:0016787">
    <property type="term" value="F:hydrolase activity"/>
    <property type="evidence" value="ECO:0007669"/>
    <property type="project" value="UniProtKB-KW"/>
</dbReference>
<evidence type="ECO:0000256" key="3">
    <source>
        <dbReference type="ARBA" id="ARBA00011245"/>
    </source>
</evidence>